<dbReference type="OrthoDB" id="9792628at2"/>
<gene>
    <name evidence="6" type="ORF">BLX24_01595</name>
</gene>
<reference evidence="6 7" key="1">
    <citation type="submission" date="2016-10" db="EMBL/GenBank/DDBJ databases">
        <title>Arsenicibacter rosenii gen. nov., sp. nov., an efficient arsenic-methylating bacterium isolated from an arsenic-contaminated paddy soil.</title>
        <authorList>
            <person name="Huang K."/>
        </authorList>
    </citation>
    <scope>NUCLEOTIDE SEQUENCE [LARGE SCALE GENOMIC DNA]</scope>
    <source>
        <strain evidence="6 7">SM-1</strain>
    </source>
</reference>
<evidence type="ECO:0000256" key="1">
    <source>
        <dbReference type="ARBA" id="ARBA00023015"/>
    </source>
</evidence>
<evidence type="ECO:0000313" key="7">
    <source>
        <dbReference type="Proteomes" id="UP000181790"/>
    </source>
</evidence>
<evidence type="ECO:0000256" key="2">
    <source>
        <dbReference type="ARBA" id="ARBA00023125"/>
    </source>
</evidence>
<dbReference type="InterPro" id="IPR052362">
    <property type="entry name" value="HTH-GbsR_regulator"/>
</dbReference>
<dbReference type="InterPro" id="IPR026282">
    <property type="entry name" value="MJ1563"/>
</dbReference>
<dbReference type="SUPFAM" id="SSF46785">
    <property type="entry name" value="Winged helix' DNA-binding domain"/>
    <property type="match status" value="1"/>
</dbReference>
<dbReference type="GO" id="GO:0003700">
    <property type="term" value="F:DNA-binding transcription factor activity"/>
    <property type="evidence" value="ECO:0007669"/>
    <property type="project" value="InterPro"/>
</dbReference>
<dbReference type="InterPro" id="IPR036390">
    <property type="entry name" value="WH_DNA-bd_sf"/>
</dbReference>
<proteinExistence type="inferred from homology"/>
<evidence type="ECO:0000259" key="5">
    <source>
        <dbReference type="Pfam" id="PF12802"/>
    </source>
</evidence>
<evidence type="ECO:0000313" key="6">
    <source>
        <dbReference type="EMBL" id="OIN60817.1"/>
    </source>
</evidence>
<dbReference type="PANTHER" id="PTHR38465:SF1">
    <property type="entry name" value="HTH-TYPE TRANSCRIPTIONAL REGULATOR MJ1563-RELATED"/>
    <property type="match status" value="1"/>
</dbReference>
<dbReference type="InterPro" id="IPR000835">
    <property type="entry name" value="HTH_MarR-typ"/>
</dbReference>
<dbReference type="InterPro" id="IPR036388">
    <property type="entry name" value="WH-like_DNA-bd_sf"/>
</dbReference>
<comment type="caution">
    <text evidence="6">The sequence shown here is derived from an EMBL/GenBank/DDBJ whole genome shotgun (WGS) entry which is preliminary data.</text>
</comment>
<feature type="domain" description="HTH marR-type" evidence="5">
    <location>
        <begin position="22"/>
        <end position="81"/>
    </location>
</feature>
<dbReference type="Pfam" id="PF12802">
    <property type="entry name" value="MarR_2"/>
    <property type="match status" value="1"/>
</dbReference>
<name>A0A1S2VPW8_9BACT</name>
<keyword evidence="2 4" id="KW-0238">DNA-binding</keyword>
<dbReference type="Proteomes" id="UP000181790">
    <property type="component" value="Unassembled WGS sequence"/>
</dbReference>
<keyword evidence="3 4" id="KW-0804">Transcription</keyword>
<dbReference type="EMBL" id="MORL01000001">
    <property type="protein sequence ID" value="OIN60817.1"/>
    <property type="molecule type" value="Genomic_DNA"/>
</dbReference>
<keyword evidence="7" id="KW-1185">Reference proteome</keyword>
<dbReference type="AlphaFoldDB" id="A0A1S2VPW8"/>
<dbReference type="Gene3D" id="1.10.10.10">
    <property type="entry name" value="Winged helix-like DNA-binding domain superfamily/Winged helix DNA-binding domain"/>
    <property type="match status" value="1"/>
</dbReference>
<accession>A0A1S2VPW8</accession>
<dbReference type="PANTHER" id="PTHR38465">
    <property type="entry name" value="HTH-TYPE TRANSCRIPTIONAL REGULATOR MJ1563-RELATED"/>
    <property type="match status" value="1"/>
</dbReference>
<dbReference type="PIRSF" id="PIRSF006707">
    <property type="entry name" value="MJ1563"/>
    <property type="match status" value="1"/>
</dbReference>
<comment type="similarity">
    <text evidence="4">Belongs to the GbsR family.</text>
</comment>
<organism evidence="6 7">
    <name type="scientific">Arsenicibacter rosenii</name>
    <dbReference type="NCBI Taxonomy" id="1750698"/>
    <lineage>
        <taxon>Bacteria</taxon>
        <taxon>Pseudomonadati</taxon>
        <taxon>Bacteroidota</taxon>
        <taxon>Cytophagia</taxon>
        <taxon>Cytophagales</taxon>
        <taxon>Spirosomataceae</taxon>
        <taxon>Arsenicibacter</taxon>
    </lineage>
</organism>
<dbReference type="RefSeq" id="WP_071501321.1">
    <property type="nucleotide sequence ID" value="NZ_MORL01000001.1"/>
</dbReference>
<protein>
    <recommendedName>
        <fullName evidence="4">HTH-type transcriptional regulator</fullName>
    </recommendedName>
</protein>
<evidence type="ECO:0000256" key="3">
    <source>
        <dbReference type="ARBA" id="ARBA00023163"/>
    </source>
</evidence>
<dbReference type="GO" id="GO:0003677">
    <property type="term" value="F:DNA binding"/>
    <property type="evidence" value="ECO:0007669"/>
    <property type="project" value="UniProtKB-UniRule"/>
</dbReference>
<sequence>MTFDEAKAKFVQTWGTLATQWGINRTMAQIHALLMIAPDPIDTDTVMEQLQISRGNANMNLRELMDWGLVYKQLKPGDRREYYIAEKDVWKIARQVAKERRRREITPVIEVLEELKKVNTDTPEAEAFRKIVGDLSQVVGFADNTLNAVIKAEENWLMGQFLTFFRSI</sequence>
<keyword evidence="1 4" id="KW-0805">Transcription regulation</keyword>
<evidence type="ECO:0000256" key="4">
    <source>
        <dbReference type="PIRNR" id="PIRNR006707"/>
    </source>
</evidence>